<comment type="caution">
    <text evidence="1">The sequence shown here is derived from an EMBL/GenBank/DDBJ whole genome shotgun (WGS) entry which is preliminary data.</text>
</comment>
<dbReference type="AlphaFoldDB" id="A0A5M9NEM9"/>
<protein>
    <submittedName>
        <fullName evidence="1">Uncharacterized protein</fullName>
    </submittedName>
</protein>
<reference evidence="1 2" key="1">
    <citation type="submission" date="2019-09" db="EMBL/GenBank/DDBJ databases">
        <title>Draft genome sequence of various Type strains from the CCUG.</title>
        <authorList>
            <person name="Pineiro-Iglesias B."/>
            <person name="Tunovic T."/>
            <person name="Unosson C."/>
            <person name="Inganas E."/>
            <person name="Ohlen M."/>
            <person name="Cardew S."/>
            <person name="Jensie-Markopoulos S."/>
            <person name="Salva-Serra F."/>
            <person name="Jaen-Luchoro D."/>
            <person name="Karlsson R."/>
            <person name="Svensson-Stadler L."/>
            <person name="Chun J."/>
            <person name="Moore E."/>
        </authorList>
    </citation>
    <scope>NUCLEOTIDE SEQUENCE [LARGE SCALE GENOMIC DNA]</scope>
    <source>
        <strain evidence="1 2">CCUG 56969T</strain>
    </source>
</reference>
<organism evidence="1 2">
    <name type="scientific">Vibrio gigantis</name>
    <dbReference type="NCBI Taxonomy" id="296199"/>
    <lineage>
        <taxon>Bacteria</taxon>
        <taxon>Pseudomonadati</taxon>
        <taxon>Pseudomonadota</taxon>
        <taxon>Gammaproteobacteria</taxon>
        <taxon>Vibrionales</taxon>
        <taxon>Vibrionaceae</taxon>
        <taxon>Vibrio</taxon>
    </lineage>
</organism>
<accession>A0A5M9NEM9</accession>
<dbReference type="EMBL" id="VXJS01000012">
    <property type="protein sequence ID" value="KAA8669197.1"/>
    <property type="molecule type" value="Genomic_DNA"/>
</dbReference>
<gene>
    <name evidence="1" type="ORF">F4W18_18160</name>
</gene>
<evidence type="ECO:0000313" key="1">
    <source>
        <dbReference type="EMBL" id="KAA8669197.1"/>
    </source>
</evidence>
<evidence type="ECO:0000313" key="2">
    <source>
        <dbReference type="Proteomes" id="UP000322521"/>
    </source>
</evidence>
<proteinExistence type="predicted"/>
<name>A0A5M9NEM9_9VIBR</name>
<sequence length="69" mass="7750">MVAGFRLLIGASLQVLRLRITAACRHFAAVLDICYSLYFHKRETSTLLDVHMSLLMAVNPAKITTINLF</sequence>
<dbReference type="Proteomes" id="UP000322521">
    <property type="component" value="Unassembled WGS sequence"/>
</dbReference>
<keyword evidence="2" id="KW-1185">Reference proteome</keyword>